<proteinExistence type="predicted"/>
<reference evidence="2" key="1">
    <citation type="submission" date="2021-02" db="EMBL/GenBank/DDBJ databases">
        <authorList>
            <person name="Dougan E. K."/>
            <person name="Rhodes N."/>
            <person name="Thang M."/>
            <person name="Chan C."/>
        </authorList>
    </citation>
    <scope>NUCLEOTIDE SEQUENCE</scope>
</reference>
<feature type="compositionally biased region" description="Acidic residues" evidence="1">
    <location>
        <begin position="172"/>
        <end position="186"/>
    </location>
</feature>
<dbReference type="AlphaFoldDB" id="A0A813LT41"/>
<feature type="compositionally biased region" description="Basic and acidic residues" evidence="1">
    <location>
        <begin position="103"/>
        <end position="119"/>
    </location>
</feature>
<organism evidence="2 3">
    <name type="scientific">Polarella glacialis</name>
    <name type="common">Dinoflagellate</name>
    <dbReference type="NCBI Taxonomy" id="89957"/>
    <lineage>
        <taxon>Eukaryota</taxon>
        <taxon>Sar</taxon>
        <taxon>Alveolata</taxon>
        <taxon>Dinophyceae</taxon>
        <taxon>Suessiales</taxon>
        <taxon>Suessiaceae</taxon>
        <taxon>Polarella</taxon>
    </lineage>
</organism>
<name>A0A813LT41_POLGL</name>
<feature type="compositionally biased region" description="Basic and acidic residues" evidence="1">
    <location>
        <begin position="159"/>
        <end position="171"/>
    </location>
</feature>
<comment type="caution">
    <text evidence="2">The sequence shown here is derived from an EMBL/GenBank/DDBJ whole genome shotgun (WGS) entry which is preliminary data.</text>
</comment>
<feature type="non-terminal residue" evidence="2">
    <location>
        <position position="1"/>
    </location>
</feature>
<dbReference type="Proteomes" id="UP000626109">
    <property type="component" value="Unassembled WGS sequence"/>
</dbReference>
<evidence type="ECO:0000313" key="3">
    <source>
        <dbReference type="Proteomes" id="UP000626109"/>
    </source>
</evidence>
<feature type="region of interest" description="Disordered" evidence="1">
    <location>
        <begin position="14"/>
        <end position="266"/>
    </location>
</feature>
<sequence>VMDLEVNCSRLWEEDSPERPTALCDRRTSHGRGWMSSRSRSCPRQVARPLMRGRSRDARGRRASPPPQRRALEDWPRHEENEAFDSDASDQAQGVLELVPAHRAAEGEEEAMSRSERRALQRGLASPRRAASGPSGSAFLSDSREPPQLCREGGISIEEFLRRARSGADAREAEEEQEQEQAQEQEQDGRFTRHRSSRRPSTPPAMAQRARQAVWSSGTPEAAPPRRQPKPEVEQCHKSRFFGPWGRNGPAARLREDPTGGDRWSE</sequence>
<dbReference type="EMBL" id="CAJNNW010037327">
    <property type="protein sequence ID" value="CAE8740852.1"/>
    <property type="molecule type" value="Genomic_DNA"/>
</dbReference>
<gene>
    <name evidence="2" type="ORF">PGLA2088_LOCUS50191</name>
</gene>
<evidence type="ECO:0000313" key="2">
    <source>
        <dbReference type="EMBL" id="CAE8740852.1"/>
    </source>
</evidence>
<accession>A0A813LT41</accession>
<protein>
    <submittedName>
        <fullName evidence="2">Uncharacterized protein</fullName>
    </submittedName>
</protein>
<evidence type="ECO:0000256" key="1">
    <source>
        <dbReference type="SAM" id="MobiDB-lite"/>
    </source>
</evidence>
<feature type="compositionally biased region" description="Basic and acidic residues" evidence="1">
    <location>
        <begin position="253"/>
        <end position="266"/>
    </location>
</feature>
<feature type="compositionally biased region" description="Basic and acidic residues" evidence="1">
    <location>
        <begin position="70"/>
        <end position="81"/>
    </location>
</feature>